<evidence type="ECO:0000256" key="2">
    <source>
        <dbReference type="SAM" id="Phobius"/>
    </source>
</evidence>
<comment type="caution">
    <text evidence="3">The sequence shown here is derived from an EMBL/GenBank/DDBJ whole genome shotgun (WGS) entry which is preliminary data.</text>
</comment>
<dbReference type="EMBL" id="MWWX01000004">
    <property type="protein sequence ID" value="OZG62668.1"/>
    <property type="molecule type" value="Genomic_DNA"/>
</dbReference>
<feature type="region of interest" description="Disordered" evidence="1">
    <location>
        <begin position="68"/>
        <end position="135"/>
    </location>
</feature>
<keyword evidence="2" id="KW-0472">Membrane</keyword>
<dbReference type="STRING" id="1603886.GCA_001895165_01290"/>
<organism evidence="3 4">
    <name type="scientific">Bifidobacterium lemurum</name>
    <dbReference type="NCBI Taxonomy" id="1603886"/>
    <lineage>
        <taxon>Bacteria</taxon>
        <taxon>Bacillati</taxon>
        <taxon>Actinomycetota</taxon>
        <taxon>Actinomycetes</taxon>
        <taxon>Bifidobacteriales</taxon>
        <taxon>Bifidobacteriaceae</taxon>
        <taxon>Bifidobacterium</taxon>
    </lineage>
</organism>
<feature type="transmembrane region" description="Helical" evidence="2">
    <location>
        <begin position="7"/>
        <end position="25"/>
    </location>
</feature>
<feature type="transmembrane region" description="Helical" evidence="2">
    <location>
        <begin position="37"/>
        <end position="62"/>
    </location>
</feature>
<sequence length="135" mass="14471">MNNRSRMTLYTLTALACVVWIWQSVRESMQDGTLASAPTIIFLVCIGIAAIYCAGNALMLWWRQDDNEEAGTGKADETSVGAHSDVRAGDDAETGLDTDGKTKTNIETDKTEIETASDGEVSAGNEPDDSAELHA</sequence>
<evidence type="ECO:0000256" key="1">
    <source>
        <dbReference type="SAM" id="MobiDB-lite"/>
    </source>
</evidence>
<keyword evidence="2" id="KW-1133">Transmembrane helix</keyword>
<evidence type="ECO:0000313" key="3">
    <source>
        <dbReference type="EMBL" id="OZG62668.1"/>
    </source>
</evidence>
<protein>
    <recommendedName>
        <fullName evidence="5">Lipoprotein</fullName>
    </recommendedName>
</protein>
<dbReference type="Proteomes" id="UP000216352">
    <property type="component" value="Unassembled WGS sequence"/>
</dbReference>
<reference evidence="3 4" key="1">
    <citation type="journal article" date="2017" name="BMC Genomics">
        <title>Comparative genomic and phylogenomic analyses of the Bifidobacteriaceae family.</title>
        <authorList>
            <person name="Lugli G.A."/>
            <person name="Milani C."/>
            <person name="Turroni F."/>
            <person name="Duranti S."/>
            <person name="Mancabelli L."/>
            <person name="Mangifesta M."/>
            <person name="Ferrario C."/>
            <person name="Modesto M."/>
            <person name="Mattarelli P."/>
            <person name="Jiri K."/>
            <person name="van Sinderen D."/>
            <person name="Ventura M."/>
        </authorList>
    </citation>
    <scope>NUCLEOTIDE SEQUENCE [LARGE SCALE GENOMIC DNA]</scope>
    <source>
        <strain evidence="3 4">DSM 28807</strain>
    </source>
</reference>
<dbReference type="RefSeq" id="WP_072725711.1">
    <property type="nucleotide sequence ID" value="NZ_CP062948.1"/>
</dbReference>
<keyword evidence="2" id="KW-0812">Transmembrane</keyword>
<gene>
    <name evidence="3" type="ORF">BLEM_0585</name>
</gene>
<dbReference type="PROSITE" id="PS51257">
    <property type="entry name" value="PROKAR_LIPOPROTEIN"/>
    <property type="match status" value="1"/>
</dbReference>
<proteinExistence type="predicted"/>
<evidence type="ECO:0000313" key="4">
    <source>
        <dbReference type="Proteomes" id="UP000216352"/>
    </source>
</evidence>
<feature type="compositionally biased region" description="Basic and acidic residues" evidence="1">
    <location>
        <begin position="98"/>
        <end position="113"/>
    </location>
</feature>
<dbReference type="AlphaFoldDB" id="A0A261FU77"/>
<accession>A0A261FU77</accession>
<name>A0A261FU77_9BIFI</name>
<evidence type="ECO:0008006" key="5">
    <source>
        <dbReference type="Google" id="ProtNLM"/>
    </source>
</evidence>
<keyword evidence="4" id="KW-1185">Reference proteome</keyword>
<feature type="compositionally biased region" description="Acidic residues" evidence="1">
    <location>
        <begin position="126"/>
        <end position="135"/>
    </location>
</feature>